<comment type="caution">
    <text evidence="12">The sequence shown here is derived from an EMBL/GenBank/DDBJ whole genome shotgun (WGS) entry which is preliminary data.</text>
</comment>
<dbReference type="SMART" id="SM00487">
    <property type="entry name" value="DEXDc"/>
    <property type="match status" value="1"/>
</dbReference>
<evidence type="ECO:0000313" key="13">
    <source>
        <dbReference type="Proteomes" id="UP000617555"/>
    </source>
</evidence>
<dbReference type="InterPro" id="IPR000629">
    <property type="entry name" value="RNA-helicase_DEAD-box_CS"/>
</dbReference>
<accession>A0ABQ1INR4</accession>
<gene>
    <name evidence="12" type="ORF">GCM10011607_06140</name>
</gene>
<feature type="short sequence motif" description="Q motif" evidence="6">
    <location>
        <begin position="1"/>
        <end position="29"/>
    </location>
</feature>
<keyword evidence="13" id="KW-1185">Reference proteome</keyword>
<evidence type="ECO:0000256" key="3">
    <source>
        <dbReference type="ARBA" id="ARBA00022806"/>
    </source>
</evidence>
<feature type="region of interest" description="Disordered" evidence="8">
    <location>
        <begin position="386"/>
        <end position="438"/>
    </location>
</feature>
<dbReference type="Pfam" id="PF00271">
    <property type="entry name" value="Helicase_C"/>
    <property type="match status" value="1"/>
</dbReference>
<dbReference type="InterPro" id="IPR044742">
    <property type="entry name" value="DEAD/DEAH_RhlB"/>
</dbReference>
<keyword evidence="1 7" id="KW-0547">Nucleotide-binding</keyword>
<dbReference type="SUPFAM" id="SSF52540">
    <property type="entry name" value="P-loop containing nucleoside triphosphate hydrolases"/>
    <property type="match status" value="1"/>
</dbReference>
<feature type="domain" description="DEAD-box RNA helicase Q" evidence="11">
    <location>
        <begin position="1"/>
        <end position="29"/>
    </location>
</feature>
<dbReference type="Pfam" id="PF00270">
    <property type="entry name" value="DEAD"/>
    <property type="match status" value="1"/>
</dbReference>
<dbReference type="CDD" id="cd00268">
    <property type="entry name" value="DEADc"/>
    <property type="match status" value="1"/>
</dbReference>
<reference evidence="13" key="1">
    <citation type="journal article" date="2019" name="Int. J. Syst. Evol. Microbiol.">
        <title>The Global Catalogue of Microorganisms (GCM) 10K type strain sequencing project: providing services to taxonomists for standard genome sequencing and annotation.</title>
        <authorList>
            <consortium name="The Broad Institute Genomics Platform"/>
            <consortium name="The Broad Institute Genome Sequencing Center for Infectious Disease"/>
            <person name="Wu L."/>
            <person name="Ma J."/>
        </authorList>
    </citation>
    <scope>NUCLEOTIDE SEQUENCE [LARGE SCALE GENOMIC DNA]</scope>
    <source>
        <strain evidence="13">CGMCC 1.15339</strain>
    </source>
</reference>
<evidence type="ECO:0000256" key="1">
    <source>
        <dbReference type="ARBA" id="ARBA00022741"/>
    </source>
</evidence>
<dbReference type="InterPro" id="IPR027417">
    <property type="entry name" value="P-loop_NTPase"/>
</dbReference>
<feature type="compositionally biased region" description="Basic residues" evidence="8">
    <location>
        <begin position="420"/>
        <end position="431"/>
    </location>
</feature>
<dbReference type="PROSITE" id="PS51192">
    <property type="entry name" value="HELICASE_ATP_BIND_1"/>
    <property type="match status" value="1"/>
</dbReference>
<dbReference type="SMART" id="SM00490">
    <property type="entry name" value="HELICc"/>
    <property type="match status" value="1"/>
</dbReference>
<evidence type="ECO:0000259" key="11">
    <source>
        <dbReference type="PROSITE" id="PS51195"/>
    </source>
</evidence>
<dbReference type="RefSeq" id="WP_188736833.1">
    <property type="nucleotide sequence ID" value="NZ_BMII01000004.1"/>
</dbReference>
<evidence type="ECO:0000256" key="4">
    <source>
        <dbReference type="ARBA" id="ARBA00022840"/>
    </source>
</evidence>
<comment type="similarity">
    <text evidence="5 7">Belongs to the DEAD box helicase family.</text>
</comment>
<protein>
    <submittedName>
        <fullName evidence="12">RNA helicase</fullName>
    </submittedName>
</protein>
<dbReference type="Proteomes" id="UP000617555">
    <property type="component" value="Unassembled WGS sequence"/>
</dbReference>
<dbReference type="EMBL" id="BMII01000004">
    <property type="protein sequence ID" value="GGB48602.1"/>
    <property type="molecule type" value="Genomic_DNA"/>
</dbReference>
<keyword evidence="3 7" id="KW-0347">Helicase</keyword>
<evidence type="ECO:0000259" key="9">
    <source>
        <dbReference type="PROSITE" id="PS51192"/>
    </source>
</evidence>
<dbReference type="PROSITE" id="PS51194">
    <property type="entry name" value="HELICASE_CTER"/>
    <property type="match status" value="1"/>
</dbReference>
<evidence type="ECO:0000259" key="10">
    <source>
        <dbReference type="PROSITE" id="PS51194"/>
    </source>
</evidence>
<proteinExistence type="inferred from homology"/>
<dbReference type="Gene3D" id="3.40.50.300">
    <property type="entry name" value="P-loop containing nucleotide triphosphate hydrolases"/>
    <property type="match status" value="2"/>
</dbReference>
<dbReference type="InterPro" id="IPR011545">
    <property type="entry name" value="DEAD/DEAH_box_helicase_dom"/>
</dbReference>
<feature type="domain" description="Helicase ATP-binding" evidence="9">
    <location>
        <begin position="32"/>
        <end position="206"/>
    </location>
</feature>
<dbReference type="PANTHER" id="PTHR47959:SF11">
    <property type="entry name" value="ATP-DEPENDENT RNA HELICASE DEAD BOX FAMILY"/>
    <property type="match status" value="1"/>
</dbReference>
<dbReference type="CDD" id="cd18787">
    <property type="entry name" value="SF2_C_DEAD"/>
    <property type="match status" value="1"/>
</dbReference>
<feature type="compositionally biased region" description="Basic and acidic residues" evidence="8">
    <location>
        <begin position="410"/>
        <end position="419"/>
    </location>
</feature>
<evidence type="ECO:0000256" key="8">
    <source>
        <dbReference type="SAM" id="MobiDB-lite"/>
    </source>
</evidence>
<dbReference type="PROSITE" id="PS51195">
    <property type="entry name" value="Q_MOTIF"/>
    <property type="match status" value="1"/>
</dbReference>
<dbReference type="InterPro" id="IPR014001">
    <property type="entry name" value="Helicase_ATP-bd"/>
</dbReference>
<evidence type="ECO:0000256" key="6">
    <source>
        <dbReference type="PROSITE-ProRule" id="PRU00552"/>
    </source>
</evidence>
<feature type="domain" description="Helicase C-terminal" evidence="10">
    <location>
        <begin position="217"/>
        <end position="385"/>
    </location>
</feature>
<organism evidence="12 13">
    <name type="scientific">Shewanella inventionis</name>
    <dbReference type="NCBI Taxonomy" id="1738770"/>
    <lineage>
        <taxon>Bacteria</taxon>
        <taxon>Pseudomonadati</taxon>
        <taxon>Pseudomonadota</taxon>
        <taxon>Gammaproteobacteria</taxon>
        <taxon>Alteromonadales</taxon>
        <taxon>Shewanellaceae</taxon>
        <taxon>Shewanella</taxon>
    </lineage>
</organism>
<dbReference type="InterPro" id="IPR050079">
    <property type="entry name" value="DEAD_box_RNA_helicase"/>
</dbReference>
<sequence>MPFSTLGLRDTIVNALAEVSYSNPTPIQQQTIPVILQGKNLLAAAQTGTGKTASFVLPILERLADTQAERKKRIRALILTPTRELAVQVQSNIIAYAKYVGVTSFVVYGGVDDKPQKQALIDGVDILVATPGRLLDLYTQRAVHFDELEVLVLDEADRMLDMGFIEDINKIIDKLPSDRQSLLFSATLSNQVRALAKTAIHRPVEISLIADKSAAPKIDQWITTVDKDKKSALLSHLIKTQAWDQALIFIETKQGAAKLVSQLEKRDIEAECIHSGRSQPVREQILADFKSGKIQYLVATGIASRGIDIDDLSRVINYDLPYPADDYIHRIGRTGRAGASGEAISFVSKDDFKNLCMIESRLGHLLERKVIEGFEPSKPVPESILNYVPKSRQNKPKTQDERPTLSVGKSKGDNTDFRKAKTQKAPIKKGPKPNPWNL</sequence>
<dbReference type="InterPro" id="IPR014014">
    <property type="entry name" value="RNA_helicase_DEAD_Q_motif"/>
</dbReference>
<evidence type="ECO:0000313" key="12">
    <source>
        <dbReference type="EMBL" id="GGB48602.1"/>
    </source>
</evidence>
<evidence type="ECO:0000256" key="7">
    <source>
        <dbReference type="RuleBase" id="RU000492"/>
    </source>
</evidence>
<name>A0ABQ1INR4_9GAMM</name>
<evidence type="ECO:0000256" key="5">
    <source>
        <dbReference type="ARBA" id="ARBA00038437"/>
    </source>
</evidence>
<dbReference type="GO" id="GO:0004386">
    <property type="term" value="F:helicase activity"/>
    <property type="evidence" value="ECO:0007669"/>
    <property type="project" value="UniProtKB-KW"/>
</dbReference>
<evidence type="ECO:0000256" key="2">
    <source>
        <dbReference type="ARBA" id="ARBA00022801"/>
    </source>
</evidence>
<dbReference type="PANTHER" id="PTHR47959">
    <property type="entry name" value="ATP-DEPENDENT RNA HELICASE RHLE-RELATED"/>
    <property type="match status" value="1"/>
</dbReference>
<keyword evidence="2 7" id="KW-0378">Hydrolase</keyword>
<dbReference type="InterPro" id="IPR001650">
    <property type="entry name" value="Helicase_C-like"/>
</dbReference>
<dbReference type="PROSITE" id="PS00039">
    <property type="entry name" value="DEAD_ATP_HELICASE"/>
    <property type="match status" value="1"/>
</dbReference>
<keyword evidence="4 7" id="KW-0067">ATP-binding</keyword>